<organism evidence="2 3">
    <name type="scientific">Neisseria dentiae</name>
    <dbReference type="NCBI Taxonomy" id="194197"/>
    <lineage>
        <taxon>Bacteria</taxon>
        <taxon>Pseudomonadati</taxon>
        <taxon>Pseudomonadota</taxon>
        <taxon>Betaproteobacteria</taxon>
        <taxon>Neisseriales</taxon>
        <taxon>Neisseriaceae</taxon>
        <taxon>Neisseria</taxon>
    </lineage>
</organism>
<accession>A0A1X3DC33</accession>
<protein>
    <recommendedName>
        <fullName evidence="4">DUF2798 domain-containing protein</fullName>
    </recommendedName>
</protein>
<dbReference type="OrthoDB" id="6007993at2"/>
<evidence type="ECO:0000313" key="3">
    <source>
        <dbReference type="Proteomes" id="UP000193118"/>
    </source>
</evidence>
<proteinExistence type="predicted"/>
<comment type="caution">
    <text evidence="2">The sequence shown here is derived from an EMBL/GenBank/DDBJ whole genome shotgun (WGS) entry which is preliminary data.</text>
</comment>
<evidence type="ECO:0000256" key="1">
    <source>
        <dbReference type="SAM" id="Phobius"/>
    </source>
</evidence>
<dbReference type="EMBL" id="MTBO01000010">
    <property type="protein sequence ID" value="OSI17488.1"/>
    <property type="molecule type" value="Genomic_DNA"/>
</dbReference>
<dbReference type="STRING" id="194197.BWD09_05445"/>
<reference evidence="3" key="1">
    <citation type="submission" date="2017-01" db="EMBL/GenBank/DDBJ databases">
        <authorList>
            <person name="Wolfgang W.J."/>
            <person name="Cole J."/>
            <person name="Wroblewski D."/>
            <person name="Mcginnis J."/>
            <person name="Musser K.A."/>
        </authorList>
    </citation>
    <scope>NUCLEOTIDE SEQUENCE [LARGE SCALE GENOMIC DNA]</scope>
    <source>
        <strain evidence="3">DSM 19151</strain>
    </source>
</reference>
<evidence type="ECO:0000313" key="2">
    <source>
        <dbReference type="EMBL" id="OSI17488.1"/>
    </source>
</evidence>
<dbReference type="InterPro" id="IPR021529">
    <property type="entry name" value="DUF2798"/>
</dbReference>
<dbReference type="AlphaFoldDB" id="A0A1X3DC33"/>
<name>A0A1X3DC33_9NEIS</name>
<dbReference type="Proteomes" id="UP000193118">
    <property type="component" value="Unassembled WGS sequence"/>
</dbReference>
<feature type="transmembrane region" description="Helical" evidence="1">
    <location>
        <begin position="12"/>
        <end position="32"/>
    </location>
</feature>
<gene>
    <name evidence="2" type="ORF">BWD09_05445</name>
</gene>
<keyword evidence="1" id="KW-0472">Membrane</keyword>
<sequence>MKKLPKKYAGIAFAFYASAIMVLIVSGVLVALNTGVDAGYPARLARAYLITWPVAFASLLAVRPLVVKLVGWSTGE</sequence>
<dbReference type="RefSeq" id="WP_085365696.1">
    <property type="nucleotide sequence ID" value="NZ_CAUJPZ010000060.1"/>
</dbReference>
<dbReference type="GeneID" id="94580179"/>
<dbReference type="Pfam" id="PF11391">
    <property type="entry name" value="DUF2798"/>
    <property type="match status" value="1"/>
</dbReference>
<feature type="transmembrane region" description="Helical" evidence="1">
    <location>
        <begin position="44"/>
        <end position="62"/>
    </location>
</feature>
<evidence type="ECO:0008006" key="4">
    <source>
        <dbReference type="Google" id="ProtNLM"/>
    </source>
</evidence>
<keyword evidence="1" id="KW-0812">Transmembrane</keyword>
<keyword evidence="1" id="KW-1133">Transmembrane helix</keyword>
<keyword evidence="3" id="KW-1185">Reference proteome</keyword>